<dbReference type="InterPro" id="IPR036390">
    <property type="entry name" value="WH_DNA-bd_sf"/>
</dbReference>
<dbReference type="Pfam" id="PF08220">
    <property type="entry name" value="HTH_DeoR"/>
    <property type="match status" value="1"/>
</dbReference>
<keyword evidence="2" id="KW-0238">DNA-binding</keyword>
<dbReference type="PROSITE" id="PS00894">
    <property type="entry name" value="HTH_DEOR_1"/>
    <property type="match status" value="1"/>
</dbReference>
<gene>
    <name evidence="5" type="ORF">GNP95_05150</name>
</gene>
<dbReference type="PRINTS" id="PR00037">
    <property type="entry name" value="HTHLACR"/>
</dbReference>
<evidence type="ECO:0000256" key="1">
    <source>
        <dbReference type="ARBA" id="ARBA00023015"/>
    </source>
</evidence>
<dbReference type="InterPro" id="IPR014036">
    <property type="entry name" value="DeoR-like_C"/>
</dbReference>
<dbReference type="SMART" id="SM01134">
    <property type="entry name" value="DeoRC"/>
    <property type="match status" value="1"/>
</dbReference>
<dbReference type="PANTHER" id="PTHR30363">
    <property type="entry name" value="HTH-TYPE TRANSCRIPTIONAL REGULATOR SRLR-RELATED"/>
    <property type="match status" value="1"/>
</dbReference>
<name>A0A7X3CM24_9BACL</name>
<dbReference type="SUPFAM" id="SSF46785">
    <property type="entry name" value="Winged helix' DNA-binding domain"/>
    <property type="match status" value="1"/>
</dbReference>
<dbReference type="InterPro" id="IPR018356">
    <property type="entry name" value="Tscrpt_reg_HTH_DeoR_CS"/>
</dbReference>
<reference evidence="5 6" key="1">
    <citation type="submission" date="2019-11" db="EMBL/GenBank/DDBJ databases">
        <title>Draft genome sequences of five Paenibacillus species of dairy origin.</title>
        <authorList>
            <person name="Olajide A.M."/>
            <person name="Chen S."/>
            <person name="Lapointe G."/>
        </authorList>
    </citation>
    <scope>NUCLEOTIDE SEQUENCE [LARGE SCALE GENOMIC DNA]</scope>
    <source>
        <strain evidence="5 6">12CR55</strain>
    </source>
</reference>
<protein>
    <submittedName>
        <fullName evidence="5">DeoR family transcriptional regulator</fullName>
    </submittedName>
</protein>
<dbReference type="Proteomes" id="UP000447876">
    <property type="component" value="Unassembled WGS sequence"/>
</dbReference>
<keyword evidence="3" id="KW-0804">Transcription</keyword>
<dbReference type="RefSeq" id="WP_155609776.1">
    <property type="nucleotide sequence ID" value="NZ_WNZW01000001.1"/>
</dbReference>
<dbReference type="Gene3D" id="1.10.10.10">
    <property type="entry name" value="Winged helix-like DNA-binding domain superfamily/Winged helix DNA-binding domain"/>
    <property type="match status" value="1"/>
</dbReference>
<dbReference type="OrthoDB" id="9798651at2"/>
<dbReference type="PANTHER" id="PTHR30363:SF44">
    <property type="entry name" value="AGA OPERON TRANSCRIPTIONAL REPRESSOR-RELATED"/>
    <property type="match status" value="1"/>
</dbReference>
<evidence type="ECO:0000313" key="5">
    <source>
        <dbReference type="EMBL" id="MUG44384.1"/>
    </source>
</evidence>
<keyword evidence="1" id="KW-0805">Transcription regulation</keyword>
<dbReference type="InterPro" id="IPR037171">
    <property type="entry name" value="NagB/RpiA_transferase-like"/>
</dbReference>
<feature type="domain" description="HTH deoR-type" evidence="4">
    <location>
        <begin position="3"/>
        <end position="58"/>
    </location>
</feature>
<evidence type="ECO:0000256" key="3">
    <source>
        <dbReference type="ARBA" id="ARBA00023163"/>
    </source>
</evidence>
<dbReference type="Gene3D" id="3.40.50.1360">
    <property type="match status" value="1"/>
</dbReference>
<accession>A0A7X3CM24</accession>
<dbReference type="EMBL" id="WNZW01000001">
    <property type="protein sequence ID" value="MUG44384.1"/>
    <property type="molecule type" value="Genomic_DNA"/>
</dbReference>
<evidence type="ECO:0000313" key="6">
    <source>
        <dbReference type="Proteomes" id="UP000447876"/>
    </source>
</evidence>
<dbReference type="AlphaFoldDB" id="A0A7X3CM24"/>
<organism evidence="5 6">
    <name type="scientific">Paenibacillus woosongensis</name>
    <dbReference type="NCBI Taxonomy" id="307580"/>
    <lineage>
        <taxon>Bacteria</taxon>
        <taxon>Bacillati</taxon>
        <taxon>Bacillota</taxon>
        <taxon>Bacilli</taxon>
        <taxon>Bacillales</taxon>
        <taxon>Paenibacillaceae</taxon>
        <taxon>Paenibacillus</taxon>
    </lineage>
</organism>
<proteinExistence type="predicted"/>
<dbReference type="InterPro" id="IPR001034">
    <property type="entry name" value="DeoR_HTH"/>
</dbReference>
<evidence type="ECO:0000256" key="2">
    <source>
        <dbReference type="ARBA" id="ARBA00023125"/>
    </source>
</evidence>
<dbReference type="SUPFAM" id="SSF100950">
    <property type="entry name" value="NagB/RpiA/CoA transferase-like"/>
    <property type="match status" value="1"/>
</dbReference>
<sequence length="258" mass="28663">MLREERLREIEDMLKSNGMVEVAKLSRLFNVTEMTIRRDLDDLVQRKIAVRSHGGAMLPPDNVLSERSYEMRIMVNREEKEAIAREALALINEGDRVFFDSSTTVYCLAQLISNTQNLLVVTDTLSTANELMSRSRVKVICLGGELQKETGSCAGPFAEQMIECMNFNTAFIGLPRISMNGVLSTSSISGLRIKQAAIQRSKKVVILIDSSKLGDPEFLEVGHLSEVDTVITDSNIDPGFVTYCKSINVNVIIAKVND</sequence>
<dbReference type="SMART" id="SM00420">
    <property type="entry name" value="HTH_DEOR"/>
    <property type="match status" value="1"/>
</dbReference>
<dbReference type="GO" id="GO:0003700">
    <property type="term" value="F:DNA-binding transcription factor activity"/>
    <property type="evidence" value="ECO:0007669"/>
    <property type="project" value="InterPro"/>
</dbReference>
<evidence type="ECO:0000259" key="4">
    <source>
        <dbReference type="PROSITE" id="PS51000"/>
    </source>
</evidence>
<dbReference type="Pfam" id="PF00455">
    <property type="entry name" value="DeoRC"/>
    <property type="match status" value="1"/>
</dbReference>
<dbReference type="PROSITE" id="PS51000">
    <property type="entry name" value="HTH_DEOR_2"/>
    <property type="match status" value="1"/>
</dbReference>
<dbReference type="InterPro" id="IPR050313">
    <property type="entry name" value="Carb_Metab_HTH_regulators"/>
</dbReference>
<dbReference type="InterPro" id="IPR036388">
    <property type="entry name" value="WH-like_DNA-bd_sf"/>
</dbReference>
<comment type="caution">
    <text evidence="5">The sequence shown here is derived from an EMBL/GenBank/DDBJ whole genome shotgun (WGS) entry which is preliminary data.</text>
</comment>
<dbReference type="GO" id="GO:0003677">
    <property type="term" value="F:DNA binding"/>
    <property type="evidence" value="ECO:0007669"/>
    <property type="project" value="UniProtKB-KW"/>
</dbReference>